<reference evidence="1" key="1">
    <citation type="submission" date="2020-05" db="EMBL/GenBank/DDBJ databases">
        <title>WGS assembly of Corymbia citriodora subspecies variegata.</title>
        <authorList>
            <person name="Barry K."/>
            <person name="Hundley H."/>
            <person name="Shu S."/>
            <person name="Jenkins J."/>
            <person name="Grimwood J."/>
            <person name="Baten A."/>
        </authorList>
    </citation>
    <scope>NUCLEOTIDE SEQUENCE</scope>
    <source>
        <strain evidence="1">CV2-018</strain>
    </source>
</reference>
<gene>
    <name evidence="1" type="ORF">BT93_L2152</name>
</gene>
<organism evidence="1 2">
    <name type="scientific">Corymbia citriodora subsp. variegata</name>
    <dbReference type="NCBI Taxonomy" id="360336"/>
    <lineage>
        <taxon>Eukaryota</taxon>
        <taxon>Viridiplantae</taxon>
        <taxon>Streptophyta</taxon>
        <taxon>Embryophyta</taxon>
        <taxon>Tracheophyta</taxon>
        <taxon>Spermatophyta</taxon>
        <taxon>Magnoliopsida</taxon>
        <taxon>eudicotyledons</taxon>
        <taxon>Gunneridae</taxon>
        <taxon>Pentapetalae</taxon>
        <taxon>rosids</taxon>
        <taxon>malvids</taxon>
        <taxon>Myrtales</taxon>
        <taxon>Myrtaceae</taxon>
        <taxon>Myrtoideae</taxon>
        <taxon>Eucalypteae</taxon>
        <taxon>Corymbia</taxon>
    </lineage>
</organism>
<evidence type="ECO:0000313" key="1">
    <source>
        <dbReference type="EMBL" id="KAF7848265.1"/>
    </source>
</evidence>
<protein>
    <submittedName>
        <fullName evidence="1">Uncharacterized protein</fullName>
    </submittedName>
</protein>
<keyword evidence="2" id="KW-1185">Reference proteome</keyword>
<proteinExistence type="predicted"/>
<sequence>MSTKRLRQSLVTARTSFIFALWMSKRYVNVLSHRMRVSSRGPAHHVKRGRSFGRFALSLSPISEQKVSTPTEPHSPLPFRLPDGYTYGCAFMNGCPYMH</sequence>
<comment type="caution">
    <text evidence="1">The sequence shown here is derived from an EMBL/GenBank/DDBJ whole genome shotgun (WGS) entry which is preliminary data.</text>
</comment>
<accession>A0A8T0CQU8</accession>
<dbReference type="EMBL" id="MU090204">
    <property type="protein sequence ID" value="KAF7848265.1"/>
    <property type="molecule type" value="Genomic_DNA"/>
</dbReference>
<name>A0A8T0CQU8_CORYI</name>
<dbReference type="Proteomes" id="UP000806378">
    <property type="component" value="Unassembled WGS sequence"/>
</dbReference>
<evidence type="ECO:0000313" key="2">
    <source>
        <dbReference type="Proteomes" id="UP000806378"/>
    </source>
</evidence>
<dbReference type="AlphaFoldDB" id="A0A8T0CQU8"/>
<dbReference type="Gramene" id="rna-gnl|WGS:JABURB|Cocit.L2152.1">
    <property type="protein sequence ID" value="cds-KAF7848265.1"/>
    <property type="gene ID" value="gene-BT93_L2152"/>
</dbReference>